<feature type="transmembrane region" description="Helical" evidence="1">
    <location>
        <begin position="6"/>
        <end position="30"/>
    </location>
</feature>
<dbReference type="GO" id="GO:0005829">
    <property type="term" value="C:cytosol"/>
    <property type="evidence" value="ECO:0007669"/>
    <property type="project" value="TreeGrafter"/>
</dbReference>
<reference evidence="2 3" key="1">
    <citation type="submission" date="2017-07" db="EMBL/GenBank/DDBJ databases">
        <title>Flavobacterium cyanobacteriorum sp. nov., isolated from cyanobacterial aggregates in a eutrophic lake.</title>
        <authorList>
            <person name="Cai H."/>
        </authorList>
    </citation>
    <scope>NUCLEOTIDE SEQUENCE [LARGE SCALE GENOMIC DNA]</scope>
    <source>
        <strain evidence="2 3">TH021</strain>
    </source>
</reference>
<dbReference type="RefSeq" id="WP_094414677.1">
    <property type="nucleotide sequence ID" value="NZ_NOXV01000258.1"/>
</dbReference>
<dbReference type="Proteomes" id="UP000216605">
    <property type="component" value="Unassembled WGS sequence"/>
</dbReference>
<dbReference type="InterPro" id="IPR024079">
    <property type="entry name" value="MetalloPept_cat_dom_sf"/>
</dbReference>
<protein>
    <recommendedName>
        <fullName evidence="4">DgsA anti-repressor MtfA</fullName>
    </recommendedName>
</protein>
<dbReference type="InterPro" id="IPR010384">
    <property type="entry name" value="MtfA_fam"/>
</dbReference>
<dbReference type="AlphaFoldDB" id="A0A255Z6Z8"/>
<gene>
    <name evidence="2" type="ORF">CHU92_08750</name>
</gene>
<dbReference type="Pfam" id="PF06167">
    <property type="entry name" value="Peptidase_M90"/>
    <property type="match status" value="1"/>
</dbReference>
<comment type="caution">
    <text evidence="2">The sequence shown here is derived from an EMBL/GenBank/DDBJ whole genome shotgun (WGS) entry which is preliminary data.</text>
</comment>
<keyword evidence="1" id="KW-0812">Transmembrane</keyword>
<keyword evidence="1" id="KW-1133">Transmembrane helix</keyword>
<sequence>MGEAFAIFVTVVVLLMFAALILYTFFFISVKIIESAWMMAFNKPLYVHFYLFPKELQPQEQAVLQREFSFYRNLPDKRKRYFRHRVHCFIKKYKFFGRKGLEVTEDMKLVIAGTWVMLTFGMRRFLPNIFKAIILYPDIFESANGNLHKGEFNYGARAVVFSWKHFVEGMAFTSDNLNLGLHEFAHALHIDSVKQRGGASAIIYSDMFDKIMAYVSNPDNAAGLREANYLREYAYTNQYEFIAVALEYFFETPKEFRQKLPALYDMVAQMINFEPVGVKALRKGT</sequence>
<dbReference type="PANTHER" id="PTHR30164:SF2">
    <property type="entry name" value="PROTEIN MTFA"/>
    <property type="match status" value="1"/>
</dbReference>
<evidence type="ECO:0000313" key="2">
    <source>
        <dbReference type="EMBL" id="OYQ37216.1"/>
    </source>
</evidence>
<proteinExistence type="predicted"/>
<dbReference type="PANTHER" id="PTHR30164">
    <property type="entry name" value="MTFA PEPTIDASE"/>
    <property type="match status" value="1"/>
</dbReference>
<dbReference type="OrthoDB" id="9786424at2"/>
<dbReference type="GO" id="GO:0008237">
    <property type="term" value="F:metallopeptidase activity"/>
    <property type="evidence" value="ECO:0007669"/>
    <property type="project" value="InterPro"/>
</dbReference>
<organism evidence="2 3">
    <name type="scientific">Flavobacterium cyanobacteriorum</name>
    <dbReference type="NCBI Taxonomy" id="2022802"/>
    <lineage>
        <taxon>Bacteria</taxon>
        <taxon>Pseudomonadati</taxon>
        <taxon>Bacteroidota</taxon>
        <taxon>Flavobacteriia</taxon>
        <taxon>Flavobacteriales</taxon>
        <taxon>Flavobacteriaceae</taxon>
        <taxon>Flavobacterium</taxon>
    </lineage>
</organism>
<name>A0A255Z6Z8_9FLAO</name>
<evidence type="ECO:0008006" key="4">
    <source>
        <dbReference type="Google" id="ProtNLM"/>
    </source>
</evidence>
<dbReference type="Gene3D" id="3.40.390.10">
    <property type="entry name" value="Collagenase (Catalytic Domain)"/>
    <property type="match status" value="1"/>
</dbReference>
<evidence type="ECO:0000256" key="1">
    <source>
        <dbReference type="SAM" id="Phobius"/>
    </source>
</evidence>
<accession>A0A255Z6Z8</accession>
<dbReference type="EMBL" id="NOXV01000258">
    <property type="protein sequence ID" value="OYQ37216.1"/>
    <property type="molecule type" value="Genomic_DNA"/>
</dbReference>
<dbReference type="GO" id="GO:0004177">
    <property type="term" value="F:aminopeptidase activity"/>
    <property type="evidence" value="ECO:0007669"/>
    <property type="project" value="TreeGrafter"/>
</dbReference>
<keyword evidence="1" id="KW-0472">Membrane</keyword>
<evidence type="ECO:0000313" key="3">
    <source>
        <dbReference type="Proteomes" id="UP000216605"/>
    </source>
</evidence>
<keyword evidence="3" id="KW-1185">Reference proteome</keyword>
<dbReference type="SUPFAM" id="SSF55486">
    <property type="entry name" value="Metalloproteases ('zincins'), catalytic domain"/>
    <property type="match status" value="1"/>
</dbReference>
<dbReference type="CDD" id="cd20170">
    <property type="entry name" value="Peptidase_M90-like"/>
    <property type="match status" value="1"/>
</dbReference>